<reference evidence="3" key="1">
    <citation type="submission" date="2016-06" db="EMBL/GenBank/DDBJ databases">
        <authorList>
            <person name="Nascimento L."/>
            <person name="Pereira R.V."/>
            <person name="Martins L.F."/>
            <person name="Quaggio R.B."/>
            <person name="Silva A.M."/>
            <person name="Setubal J.C."/>
        </authorList>
    </citation>
    <scope>NUCLEOTIDE SEQUENCE [LARGE SCALE GENOMIC DNA]</scope>
</reference>
<keyword evidence="1" id="KW-0732">Signal</keyword>
<evidence type="ECO:0000313" key="3">
    <source>
        <dbReference type="Proteomes" id="UP000196475"/>
    </source>
</evidence>
<evidence type="ECO:0008006" key="4">
    <source>
        <dbReference type="Google" id="ProtNLM"/>
    </source>
</evidence>
<feature type="chain" id="PRO_5012892629" description="Lipoprotein" evidence="1">
    <location>
        <begin position="19"/>
        <end position="132"/>
    </location>
</feature>
<evidence type="ECO:0000313" key="2">
    <source>
        <dbReference type="EMBL" id="OUM87867.1"/>
    </source>
</evidence>
<evidence type="ECO:0000256" key="1">
    <source>
        <dbReference type="SAM" id="SignalP"/>
    </source>
</evidence>
<accession>A0A1Y3PNY5</accession>
<organism evidence="2 3">
    <name type="scientific">Bacillus thermozeamaize</name>
    <dbReference type="NCBI Taxonomy" id="230954"/>
    <lineage>
        <taxon>Bacteria</taxon>
        <taxon>Bacillati</taxon>
        <taxon>Bacillota</taxon>
        <taxon>Bacilli</taxon>
        <taxon>Bacillales</taxon>
        <taxon>Bacillaceae</taxon>
        <taxon>Bacillus</taxon>
    </lineage>
</organism>
<gene>
    <name evidence="2" type="ORF">BAA01_11990</name>
</gene>
<sequence>MNKRLMIIFLLALTFSLAAGCGQKGEDLGGVSGKKAQIDDVVISSSGSYVDAIQWNGSQYIKSDKKVTGENIGIKLGEIKFKILGSGKPSDYKMQDGDAVFLEPGTVVYQVVGSENIAVKGENGWILYAKFN</sequence>
<dbReference type="AlphaFoldDB" id="A0A1Y3PNY5"/>
<name>A0A1Y3PNY5_9BACI</name>
<feature type="signal peptide" evidence="1">
    <location>
        <begin position="1"/>
        <end position="18"/>
    </location>
</feature>
<dbReference type="PROSITE" id="PS51257">
    <property type="entry name" value="PROKAR_LIPOPROTEIN"/>
    <property type="match status" value="1"/>
</dbReference>
<proteinExistence type="predicted"/>
<protein>
    <recommendedName>
        <fullName evidence="4">Lipoprotein</fullName>
    </recommendedName>
</protein>
<comment type="caution">
    <text evidence="2">The sequence shown here is derived from an EMBL/GenBank/DDBJ whole genome shotgun (WGS) entry which is preliminary data.</text>
</comment>
<dbReference type="Proteomes" id="UP000196475">
    <property type="component" value="Unassembled WGS sequence"/>
</dbReference>
<dbReference type="EMBL" id="LZRT01000068">
    <property type="protein sequence ID" value="OUM87867.1"/>
    <property type="molecule type" value="Genomic_DNA"/>
</dbReference>